<dbReference type="Pfam" id="PF07553">
    <property type="entry name" value="Lipoprotein_Ltp"/>
    <property type="match status" value="2"/>
</dbReference>
<evidence type="ECO:0000259" key="3">
    <source>
        <dbReference type="Pfam" id="PF07553"/>
    </source>
</evidence>
<accession>A0ABS6JVJ2</accession>
<comment type="caution">
    <text evidence="4">The sequence shown here is derived from an EMBL/GenBank/DDBJ whole genome shotgun (WGS) entry which is preliminary data.</text>
</comment>
<dbReference type="Gene3D" id="1.10.10.10">
    <property type="entry name" value="Winged helix-like DNA-binding domain superfamily/Winged helix DNA-binding domain"/>
    <property type="match status" value="2"/>
</dbReference>
<feature type="domain" description="Putative host cell surface-exposed lipoprotein Ltp-like HTH region" evidence="3">
    <location>
        <begin position="119"/>
        <end position="161"/>
    </location>
</feature>
<evidence type="ECO:0000256" key="2">
    <source>
        <dbReference type="SAM" id="Phobius"/>
    </source>
</evidence>
<feature type="domain" description="Putative host cell surface-exposed lipoprotein Ltp-like HTH region" evidence="3">
    <location>
        <begin position="164"/>
        <end position="208"/>
    </location>
</feature>
<gene>
    <name evidence="4" type="ORF">KS407_09665</name>
</gene>
<dbReference type="RefSeq" id="WP_088074365.1">
    <property type="nucleotide sequence ID" value="NZ_JAHQCR010000042.1"/>
</dbReference>
<protein>
    <submittedName>
        <fullName evidence="4">Ltp family lipoprotein</fullName>
    </submittedName>
</protein>
<sequence length="210" mass="23535">MSTLFFILFLLSLIAIPVALIKPGLVRASSRPKALLVTVVSTLVFLILFAITAPEPVGELAEEEQEENEVEENVEIEDEVEEVEEAEEEEEIEEPAEEEAPAEEQEEVVEETESETLSQQNAVAMARDYLAYTAFSKSGLIDQLKFEGFDDDDATYAVNQINVDWREQAVIMAQDYLDYTSFSRSGLIQQLEFEGFSTEDATYAVDEIGL</sequence>
<dbReference type="Proteomes" id="UP000790580">
    <property type="component" value="Unassembled WGS sequence"/>
</dbReference>
<dbReference type="InterPro" id="IPR011434">
    <property type="entry name" value="Ltp-like_HTH"/>
</dbReference>
<dbReference type="InterPro" id="IPR036388">
    <property type="entry name" value="WH-like_DNA-bd_sf"/>
</dbReference>
<keyword evidence="2" id="KW-0812">Transmembrane</keyword>
<evidence type="ECO:0000256" key="1">
    <source>
        <dbReference type="SAM" id="MobiDB-lite"/>
    </source>
</evidence>
<keyword evidence="4" id="KW-0449">Lipoprotein</keyword>
<evidence type="ECO:0000313" key="4">
    <source>
        <dbReference type="EMBL" id="MBU9721709.1"/>
    </source>
</evidence>
<evidence type="ECO:0000313" key="5">
    <source>
        <dbReference type="Proteomes" id="UP000790580"/>
    </source>
</evidence>
<feature type="transmembrane region" description="Helical" evidence="2">
    <location>
        <begin position="35"/>
        <end position="53"/>
    </location>
</feature>
<feature type="region of interest" description="Disordered" evidence="1">
    <location>
        <begin position="59"/>
        <end position="117"/>
    </location>
</feature>
<dbReference type="EMBL" id="JAHQCR010000042">
    <property type="protein sequence ID" value="MBU9721709.1"/>
    <property type="molecule type" value="Genomic_DNA"/>
</dbReference>
<proteinExistence type="predicted"/>
<keyword evidence="5" id="KW-1185">Reference proteome</keyword>
<organism evidence="4 5">
    <name type="scientific">Evansella alkalicola</name>
    <dbReference type="NCBI Taxonomy" id="745819"/>
    <lineage>
        <taxon>Bacteria</taxon>
        <taxon>Bacillati</taxon>
        <taxon>Bacillota</taxon>
        <taxon>Bacilli</taxon>
        <taxon>Bacillales</taxon>
        <taxon>Bacillaceae</taxon>
        <taxon>Evansella</taxon>
    </lineage>
</organism>
<keyword evidence="2" id="KW-0472">Membrane</keyword>
<reference evidence="4 5" key="1">
    <citation type="submission" date="2021-06" db="EMBL/GenBank/DDBJ databases">
        <title>Bacillus sp. RD4P76, an endophyte from a halophyte.</title>
        <authorList>
            <person name="Sun J.-Q."/>
        </authorList>
    </citation>
    <scope>NUCLEOTIDE SEQUENCE [LARGE SCALE GENOMIC DNA]</scope>
    <source>
        <strain evidence="4 5">JCM 17098</strain>
    </source>
</reference>
<name>A0ABS6JVJ2_9BACI</name>
<feature type="compositionally biased region" description="Acidic residues" evidence="1">
    <location>
        <begin position="60"/>
        <end position="114"/>
    </location>
</feature>
<keyword evidence="2" id="KW-1133">Transmembrane helix</keyword>